<evidence type="ECO:0000259" key="16">
    <source>
        <dbReference type="PROSITE" id="PS51133"/>
    </source>
</evidence>
<evidence type="ECO:0000256" key="6">
    <source>
        <dbReference type="ARBA" id="ARBA00022833"/>
    </source>
</evidence>
<evidence type="ECO:0000256" key="15">
    <source>
        <dbReference type="SAM" id="MobiDB-lite"/>
    </source>
</evidence>
<dbReference type="InterPro" id="IPR003617">
    <property type="entry name" value="TFIIS/CRSP70_N_sub"/>
</dbReference>
<protein>
    <recommendedName>
        <fullName evidence="14">Transcription elongation factor</fullName>
    </recommendedName>
</protein>
<keyword evidence="10 13" id="KW-0539">Nucleus</keyword>
<dbReference type="PROSITE" id="PS00466">
    <property type="entry name" value="ZF_TFIIS_1"/>
    <property type="match status" value="1"/>
</dbReference>
<evidence type="ECO:0000256" key="9">
    <source>
        <dbReference type="ARBA" id="ARBA00023163"/>
    </source>
</evidence>
<evidence type="ECO:0000256" key="13">
    <source>
        <dbReference type="PROSITE-ProRule" id="PRU00649"/>
    </source>
</evidence>
<dbReference type="EnsemblMetazoa" id="XM_021038151.2">
    <property type="protein sequence ID" value="XP_020893810.1"/>
    <property type="gene ID" value="LOC110232922"/>
</dbReference>
<dbReference type="InterPro" id="IPR001222">
    <property type="entry name" value="Znf_TFIIS"/>
</dbReference>
<dbReference type="Proteomes" id="UP000887567">
    <property type="component" value="Unplaced"/>
</dbReference>
<evidence type="ECO:0000256" key="5">
    <source>
        <dbReference type="ARBA" id="ARBA00022771"/>
    </source>
</evidence>
<dbReference type="SUPFAM" id="SSF47676">
    <property type="entry name" value="Conserved domain common to transcription factors TFIIS, elongin A, CRSP70"/>
    <property type="match status" value="1"/>
</dbReference>
<dbReference type="SMART" id="SM00509">
    <property type="entry name" value="TFS2N"/>
    <property type="match status" value="1"/>
</dbReference>
<evidence type="ECO:0000256" key="14">
    <source>
        <dbReference type="RuleBase" id="RU368078"/>
    </source>
</evidence>
<dbReference type="InterPro" id="IPR035100">
    <property type="entry name" value="TF_IIS-typ"/>
</dbReference>
<keyword evidence="20" id="KW-1185">Reference proteome</keyword>
<sequence length="302" mass="34146">MTLEEEVFQIGKQLEKIVGQDKGAMDPVAARDLLKKLKDLPITLECLQKTRIGMSVNTLRKKSDNGDVQTMAKSLIKSWKKLLPEKSSEKDSKQDNNKPPSNEKSSRSTSPALSTKSDSSETSSLEKKITSFPPATVTKDSVRDKCREMIQNSLNVTEGFEAIMSAEEAASRCENCIFEEFKDTNVKYKQRIRSRVNNLRDPKNPMLKVRLLGGEITPERFATMSSEEMACDELKKLRQEFTKEGIKEAQMAKNAGTETSLFKCGKCGQRKTTYNQLQTRSADEPMTTFVYCMNCGNRWKFC</sequence>
<evidence type="ECO:0000256" key="10">
    <source>
        <dbReference type="ARBA" id="ARBA00023242"/>
    </source>
</evidence>
<dbReference type="CDD" id="cd13749">
    <property type="entry name" value="Zn-ribbon_TFIIS"/>
    <property type="match status" value="1"/>
</dbReference>
<dbReference type="GO" id="GO:0008270">
    <property type="term" value="F:zinc ion binding"/>
    <property type="evidence" value="ECO:0007669"/>
    <property type="project" value="UniProtKB-UniRule"/>
</dbReference>
<feature type="domain" description="TFIIS N-terminal" evidence="17">
    <location>
        <begin position="13"/>
        <end position="86"/>
    </location>
</feature>
<evidence type="ECO:0000256" key="4">
    <source>
        <dbReference type="ARBA" id="ARBA00022723"/>
    </source>
</evidence>
<dbReference type="PANTHER" id="PTHR11477:SF0">
    <property type="entry name" value="IP08861P-RELATED"/>
    <property type="match status" value="1"/>
</dbReference>
<dbReference type="PROSITE" id="PS51133">
    <property type="entry name" value="ZF_TFIIS_2"/>
    <property type="match status" value="1"/>
</dbReference>
<feature type="region of interest" description="Disordered" evidence="15">
    <location>
        <begin position="83"/>
        <end position="132"/>
    </location>
</feature>
<dbReference type="InterPro" id="IPR006289">
    <property type="entry name" value="TFSII"/>
</dbReference>
<evidence type="ECO:0000256" key="7">
    <source>
        <dbReference type="ARBA" id="ARBA00023015"/>
    </source>
</evidence>
<comment type="subcellular location">
    <subcellularLocation>
        <location evidence="1 13 14">Nucleus</location>
    </subcellularLocation>
</comment>
<feature type="compositionally biased region" description="Polar residues" evidence="15">
    <location>
        <begin position="97"/>
        <end position="112"/>
    </location>
</feature>
<dbReference type="Pfam" id="PF08711">
    <property type="entry name" value="Med26"/>
    <property type="match status" value="1"/>
</dbReference>
<keyword evidence="3" id="KW-0597">Phosphoprotein</keyword>
<dbReference type="InterPro" id="IPR036575">
    <property type="entry name" value="TFIIS_cen_dom_sf"/>
</dbReference>
<evidence type="ECO:0000256" key="3">
    <source>
        <dbReference type="ARBA" id="ARBA00022553"/>
    </source>
</evidence>
<dbReference type="InterPro" id="IPR017923">
    <property type="entry name" value="TFIIS_N"/>
</dbReference>
<dbReference type="OMA" id="DACDPFR"/>
<comment type="function">
    <text evidence="11">Necessary for efficient RNA polymerase II transcription elongation past template-encoded arresting sites. The arresting sites in DNA have the property of trapping a certain fraction of elongating RNA polymerases that pass through, resulting in locked ternary complexes. Cleavage of the nascent transcript by S-II allows the resumption of elongation from the new 3'-terminus.</text>
</comment>
<keyword evidence="5 12" id="KW-0863">Zinc-finger</keyword>
<evidence type="ECO:0000313" key="19">
    <source>
        <dbReference type="EnsemblMetazoa" id="XP_020893810.1"/>
    </source>
</evidence>
<evidence type="ECO:0000259" key="18">
    <source>
        <dbReference type="PROSITE" id="PS51321"/>
    </source>
</evidence>
<evidence type="ECO:0000256" key="12">
    <source>
        <dbReference type="PROSITE-ProRule" id="PRU00472"/>
    </source>
</evidence>
<dbReference type="CDD" id="cd00183">
    <property type="entry name" value="TFIIS_I"/>
    <property type="match status" value="1"/>
</dbReference>
<dbReference type="SUPFAM" id="SSF46942">
    <property type="entry name" value="Elongation factor TFIIS domain 2"/>
    <property type="match status" value="1"/>
</dbReference>
<dbReference type="PROSITE" id="PS51319">
    <property type="entry name" value="TFIIS_N"/>
    <property type="match status" value="1"/>
</dbReference>
<dbReference type="KEGG" id="epa:110232922"/>
<feature type="domain" description="TFIIS-type" evidence="16">
    <location>
        <begin position="260"/>
        <end position="300"/>
    </location>
</feature>
<dbReference type="AlphaFoldDB" id="A0A913WTB9"/>
<dbReference type="PANTHER" id="PTHR11477">
    <property type="entry name" value="TRANSCRIPTION FACTOR S-II ZINC FINGER DOMAIN-CONTAINING PROTEIN"/>
    <property type="match status" value="1"/>
</dbReference>
<dbReference type="GeneID" id="110232922"/>
<evidence type="ECO:0000313" key="20">
    <source>
        <dbReference type="Proteomes" id="UP000887567"/>
    </source>
</evidence>
<dbReference type="RefSeq" id="XP_020893810.1">
    <property type="nucleotide sequence ID" value="XM_021038151.2"/>
</dbReference>
<dbReference type="GO" id="GO:0003677">
    <property type="term" value="F:DNA binding"/>
    <property type="evidence" value="ECO:0007669"/>
    <property type="project" value="UniProtKB-KW"/>
</dbReference>
<evidence type="ECO:0000259" key="17">
    <source>
        <dbReference type="PROSITE" id="PS51319"/>
    </source>
</evidence>
<evidence type="ECO:0000256" key="11">
    <source>
        <dbReference type="ARBA" id="ARBA00025408"/>
    </source>
</evidence>
<dbReference type="Gene3D" id="1.10.472.30">
    <property type="entry name" value="Transcription elongation factor S-II, central domain"/>
    <property type="match status" value="1"/>
</dbReference>
<name>A0A913WTB9_EXADI</name>
<evidence type="ECO:0000256" key="2">
    <source>
        <dbReference type="ARBA" id="ARBA00009647"/>
    </source>
</evidence>
<keyword evidence="7 14" id="KW-0805">Transcription regulation</keyword>
<evidence type="ECO:0000256" key="1">
    <source>
        <dbReference type="ARBA" id="ARBA00004123"/>
    </source>
</evidence>
<dbReference type="PIRSF" id="PIRSF006704">
    <property type="entry name" value="TF_IIS"/>
    <property type="match status" value="1"/>
</dbReference>
<dbReference type="GO" id="GO:0005634">
    <property type="term" value="C:nucleus"/>
    <property type="evidence" value="ECO:0007669"/>
    <property type="project" value="UniProtKB-SubCell"/>
</dbReference>
<evidence type="ECO:0000256" key="8">
    <source>
        <dbReference type="ARBA" id="ARBA00023125"/>
    </source>
</evidence>
<dbReference type="Pfam" id="PF07500">
    <property type="entry name" value="TFIIS_M"/>
    <property type="match status" value="1"/>
</dbReference>
<feature type="compositionally biased region" description="Low complexity" evidence="15">
    <location>
        <begin position="113"/>
        <end position="123"/>
    </location>
</feature>
<organism evidence="19 20">
    <name type="scientific">Exaiptasia diaphana</name>
    <name type="common">Tropical sea anemone</name>
    <name type="synonym">Aiptasia pulchella</name>
    <dbReference type="NCBI Taxonomy" id="2652724"/>
    <lineage>
        <taxon>Eukaryota</taxon>
        <taxon>Metazoa</taxon>
        <taxon>Cnidaria</taxon>
        <taxon>Anthozoa</taxon>
        <taxon>Hexacorallia</taxon>
        <taxon>Actiniaria</taxon>
        <taxon>Aiptasiidae</taxon>
        <taxon>Exaiptasia</taxon>
    </lineage>
</organism>
<keyword evidence="8 14" id="KW-0238">DNA-binding</keyword>
<dbReference type="GO" id="GO:0006368">
    <property type="term" value="P:transcription elongation by RNA polymerase II"/>
    <property type="evidence" value="ECO:0007669"/>
    <property type="project" value="InterPro"/>
</dbReference>
<dbReference type="InterPro" id="IPR003618">
    <property type="entry name" value="TFIIS_cen_dom"/>
</dbReference>
<dbReference type="InterPro" id="IPR035441">
    <property type="entry name" value="TFIIS/LEDGF_dom_sf"/>
</dbReference>
<dbReference type="OrthoDB" id="44867at2759"/>
<feature type="compositionally biased region" description="Basic and acidic residues" evidence="15">
    <location>
        <begin position="83"/>
        <end position="96"/>
    </location>
</feature>
<dbReference type="SUPFAM" id="SSF57783">
    <property type="entry name" value="Zinc beta-ribbon"/>
    <property type="match status" value="1"/>
</dbReference>
<dbReference type="NCBIfam" id="TIGR01385">
    <property type="entry name" value="TFSII"/>
    <property type="match status" value="1"/>
</dbReference>
<keyword evidence="9 14" id="KW-0804">Transcription</keyword>
<dbReference type="Gene3D" id="1.20.930.10">
    <property type="entry name" value="Conserved domain common to transcription factors TFIIS, elongin A, CRSP70"/>
    <property type="match status" value="1"/>
</dbReference>
<keyword evidence="6 14" id="KW-0862">Zinc</keyword>
<dbReference type="SMART" id="SM00440">
    <property type="entry name" value="ZnF_C2C2"/>
    <property type="match status" value="1"/>
</dbReference>
<dbReference type="Gene3D" id="2.20.25.10">
    <property type="match status" value="1"/>
</dbReference>
<dbReference type="FunFam" id="1.20.930.10:FF:000002">
    <property type="entry name" value="Transcription elongation factor A (SII), 1"/>
    <property type="match status" value="1"/>
</dbReference>
<dbReference type="PROSITE" id="PS51321">
    <property type="entry name" value="TFIIS_CENTRAL"/>
    <property type="match status" value="1"/>
</dbReference>
<reference evidence="19" key="1">
    <citation type="submission" date="2022-11" db="UniProtKB">
        <authorList>
            <consortium name="EnsemblMetazoa"/>
        </authorList>
    </citation>
    <scope>IDENTIFICATION</scope>
</reference>
<feature type="domain" description="TFIIS central" evidence="18">
    <location>
        <begin position="142"/>
        <end position="257"/>
    </location>
</feature>
<comment type="similarity">
    <text evidence="2 14">Belongs to the TFS-II family.</text>
</comment>
<dbReference type="SMART" id="SM00510">
    <property type="entry name" value="TFS2M"/>
    <property type="match status" value="1"/>
</dbReference>
<accession>A0A913WTB9</accession>
<dbReference type="Pfam" id="PF01096">
    <property type="entry name" value="Zn_ribbon_TFIIS"/>
    <property type="match status" value="1"/>
</dbReference>
<keyword evidence="4 14" id="KW-0479">Metal-binding</keyword>
<proteinExistence type="inferred from homology"/>
<dbReference type="FunFam" id="2.20.25.10:FF:000001">
    <property type="entry name" value="Probable Transcription elongation factor S-II"/>
    <property type="match status" value="1"/>
</dbReference>